<dbReference type="EMBL" id="JYNL01000052">
    <property type="protein sequence ID" value="KMO71628.1"/>
    <property type="molecule type" value="Genomic_DNA"/>
</dbReference>
<dbReference type="InterPro" id="IPR029024">
    <property type="entry name" value="TerB-like"/>
</dbReference>
<gene>
    <name evidence="1" type="ORF">MCHLDSM_04448</name>
</gene>
<evidence type="ECO:0000313" key="2">
    <source>
        <dbReference type="Proteomes" id="UP000036513"/>
    </source>
</evidence>
<accession>A0A0J6VQ95</accession>
<dbReference type="RefSeq" id="WP_131722664.1">
    <property type="nucleotide sequence ID" value="NZ_JYNL01000052.1"/>
</dbReference>
<dbReference type="AlphaFoldDB" id="A0A0J6VQ95"/>
<keyword evidence="2" id="KW-1185">Reference proteome</keyword>
<proteinExistence type="predicted"/>
<protein>
    <submittedName>
        <fullName evidence="1">Uncharacterized protein</fullName>
    </submittedName>
</protein>
<reference evidence="1 2" key="1">
    <citation type="journal article" date="2015" name="Genome Biol. Evol.">
        <title>Characterization of Three Mycobacterium spp. with Potential Use in Bioremediation by Genome Sequencing and Comparative Genomics.</title>
        <authorList>
            <person name="Das S."/>
            <person name="Pettersson B.M."/>
            <person name="Behra P.R."/>
            <person name="Ramesh M."/>
            <person name="Dasgupta S."/>
            <person name="Bhattacharya A."/>
            <person name="Kirsebom L.A."/>
        </authorList>
    </citation>
    <scope>NUCLEOTIDE SEQUENCE [LARGE SCALE GENOMIC DNA]</scope>
    <source>
        <strain evidence="1 2">DSM 43826</strain>
    </source>
</reference>
<organism evidence="1 2">
    <name type="scientific">Mycolicibacterium chlorophenolicum</name>
    <dbReference type="NCBI Taxonomy" id="37916"/>
    <lineage>
        <taxon>Bacteria</taxon>
        <taxon>Bacillati</taxon>
        <taxon>Actinomycetota</taxon>
        <taxon>Actinomycetes</taxon>
        <taxon>Mycobacteriales</taxon>
        <taxon>Mycobacteriaceae</taxon>
        <taxon>Mycolicibacterium</taxon>
    </lineage>
</organism>
<comment type="caution">
    <text evidence="1">The sequence shown here is derived from an EMBL/GenBank/DDBJ whole genome shotgun (WGS) entry which is preliminary data.</text>
</comment>
<name>A0A0J6VQ95_9MYCO</name>
<dbReference type="STRING" id="37916.MCHLDSM_04448"/>
<evidence type="ECO:0000313" key="1">
    <source>
        <dbReference type="EMBL" id="KMO71628.1"/>
    </source>
</evidence>
<sequence length="74" mass="8043">MADLKLTPHERQALSQLASDVGPDERAVARAHREFINGLVDAALEDHVVTDDEYDQLCRAAALLNVDSESVKAA</sequence>
<dbReference type="SUPFAM" id="SSF158682">
    <property type="entry name" value="TerB-like"/>
    <property type="match status" value="1"/>
</dbReference>
<dbReference type="Proteomes" id="UP000036513">
    <property type="component" value="Unassembled WGS sequence"/>
</dbReference>